<keyword evidence="5 8" id="KW-0547">Nucleotide-binding</keyword>
<dbReference type="Gene3D" id="3.40.50.620">
    <property type="entry name" value="HUPs"/>
    <property type="match status" value="1"/>
</dbReference>
<feature type="binding site" evidence="8">
    <location>
        <position position="175"/>
    </location>
    <ligand>
        <name>ATP</name>
        <dbReference type="ChEBI" id="CHEBI:30616"/>
    </ligand>
</feature>
<feature type="binding site" evidence="8">
    <location>
        <position position="152"/>
    </location>
    <ligand>
        <name>(R)-pantoate</name>
        <dbReference type="ChEBI" id="CHEBI:15980"/>
    </ligand>
</feature>
<dbReference type="InterPro" id="IPR014729">
    <property type="entry name" value="Rossmann-like_a/b/a_fold"/>
</dbReference>
<dbReference type="GO" id="GO:0015940">
    <property type="term" value="P:pantothenate biosynthetic process"/>
    <property type="evidence" value="ECO:0007669"/>
    <property type="project" value="UniProtKB-UniRule"/>
</dbReference>
<feature type="binding site" evidence="8">
    <location>
        <position position="58"/>
    </location>
    <ligand>
        <name>(R)-pantoate</name>
        <dbReference type="ChEBI" id="CHEBI:15980"/>
    </ligand>
</feature>
<dbReference type="STRING" id="1208919.CDSE_0057"/>
<evidence type="ECO:0000313" key="9">
    <source>
        <dbReference type="EMBL" id="AGF47176.1"/>
    </source>
</evidence>
<dbReference type="NCBIfam" id="TIGR00125">
    <property type="entry name" value="cyt_tran_rel"/>
    <property type="match status" value="1"/>
</dbReference>
<dbReference type="InterPro" id="IPR004821">
    <property type="entry name" value="Cyt_trans-like"/>
</dbReference>
<keyword evidence="4 8" id="KW-0566">Pantothenate biosynthesis</keyword>
<dbReference type="PANTHER" id="PTHR21299:SF1">
    <property type="entry name" value="PANTOATE--BETA-ALANINE LIGASE"/>
    <property type="match status" value="1"/>
</dbReference>
<keyword evidence="8" id="KW-0963">Cytoplasm</keyword>
<accession>M1LSU1</accession>
<feature type="binding site" evidence="8">
    <location>
        <begin position="183"/>
        <end position="186"/>
    </location>
    <ligand>
        <name>ATP</name>
        <dbReference type="ChEBI" id="CHEBI:30616"/>
    </ligand>
</feature>
<dbReference type="RefSeq" id="WP_015396587.1">
    <property type="nucleotide sequence ID" value="NC_020294.1"/>
</dbReference>
<dbReference type="EMBL" id="CP003803">
    <property type="protein sequence ID" value="AGF47176.1"/>
    <property type="molecule type" value="Genomic_DNA"/>
</dbReference>
<keyword evidence="6 8" id="KW-0067">ATP-binding</keyword>
<dbReference type="NCBIfam" id="TIGR00018">
    <property type="entry name" value="panC"/>
    <property type="match status" value="1"/>
</dbReference>
<protein>
    <recommendedName>
        <fullName evidence="8">Pantothenate synthetase</fullName>
        <shortName evidence="8">PS</shortName>
        <ecNumber evidence="8">6.3.2.1</ecNumber>
    </recommendedName>
    <alternativeName>
        <fullName evidence="8">Pantoate--beta-alanine ligase</fullName>
    </alternativeName>
    <alternativeName>
        <fullName evidence="8">Pantoate-activating enzyme</fullName>
    </alternativeName>
</protein>
<dbReference type="HAMAP" id="MF_00158">
    <property type="entry name" value="PanC"/>
    <property type="match status" value="1"/>
</dbReference>
<comment type="miscellaneous">
    <text evidence="8">The reaction proceeds by a bi uni uni bi ping pong mechanism.</text>
</comment>
<feature type="binding site" evidence="8">
    <location>
        <begin position="27"/>
        <end position="34"/>
    </location>
    <ligand>
        <name>ATP</name>
        <dbReference type="ChEBI" id="CHEBI:30616"/>
    </ligand>
</feature>
<dbReference type="PATRIC" id="fig|1208919.3.peg.619"/>
<dbReference type="EC" id="6.3.2.1" evidence="8"/>
<proteinExistence type="inferred from homology"/>
<comment type="similarity">
    <text evidence="2 8">Belongs to the pantothenate synthetase family.</text>
</comment>
<dbReference type="HOGENOM" id="CLU_047148_0_0_4"/>
<keyword evidence="10" id="KW-1185">Reference proteome</keyword>
<dbReference type="KEGG" id="kde:CDSE_0057"/>
<comment type="function">
    <text evidence="8">Catalyzes the condensation of pantoate with beta-alanine in an ATP-dependent reaction via a pantoyl-adenylate intermediate.</text>
</comment>
<dbReference type="OrthoDB" id="9773087at2"/>
<dbReference type="InterPro" id="IPR003721">
    <property type="entry name" value="Pantoate_ligase"/>
</dbReference>
<dbReference type="InterPro" id="IPR042176">
    <property type="entry name" value="Pantoate_ligase_C"/>
</dbReference>
<comment type="subcellular location">
    <subcellularLocation>
        <location evidence="8">Cytoplasm</location>
    </subcellularLocation>
</comment>
<dbReference type="Gene3D" id="3.30.1300.10">
    <property type="entry name" value="Pantoate-beta-alanine ligase, C-terminal domain"/>
    <property type="match status" value="1"/>
</dbReference>
<evidence type="ECO:0000256" key="6">
    <source>
        <dbReference type="ARBA" id="ARBA00022840"/>
    </source>
</evidence>
<gene>
    <name evidence="8" type="primary">panC</name>
    <name evidence="9" type="ORF">CDSE_0057</name>
</gene>
<evidence type="ECO:0000313" key="10">
    <source>
        <dbReference type="Proteomes" id="UP000011547"/>
    </source>
</evidence>
<evidence type="ECO:0000256" key="5">
    <source>
        <dbReference type="ARBA" id="ARBA00022741"/>
    </source>
</evidence>
<dbReference type="SUPFAM" id="SSF52374">
    <property type="entry name" value="Nucleotidylyl transferase"/>
    <property type="match status" value="1"/>
</dbReference>
<keyword evidence="3 8" id="KW-0436">Ligase</keyword>
<feature type="binding site" evidence="8">
    <location>
        <position position="58"/>
    </location>
    <ligand>
        <name>beta-alanine</name>
        <dbReference type="ChEBI" id="CHEBI:57966"/>
    </ligand>
</feature>
<dbReference type="CDD" id="cd00560">
    <property type="entry name" value="PanC"/>
    <property type="match status" value="1"/>
</dbReference>
<comment type="subunit">
    <text evidence="8">Homodimer.</text>
</comment>
<comment type="catalytic activity">
    <reaction evidence="7 8">
        <text>(R)-pantoate + beta-alanine + ATP = (R)-pantothenate + AMP + diphosphate + H(+)</text>
        <dbReference type="Rhea" id="RHEA:10912"/>
        <dbReference type="ChEBI" id="CHEBI:15378"/>
        <dbReference type="ChEBI" id="CHEBI:15980"/>
        <dbReference type="ChEBI" id="CHEBI:29032"/>
        <dbReference type="ChEBI" id="CHEBI:30616"/>
        <dbReference type="ChEBI" id="CHEBI:33019"/>
        <dbReference type="ChEBI" id="CHEBI:57966"/>
        <dbReference type="ChEBI" id="CHEBI:456215"/>
        <dbReference type="EC" id="6.3.2.1"/>
    </reaction>
</comment>
<feature type="binding site" evidence="8">
    <location>
        <begin position="146"/>
        <end position="149"/>
    </location>
    <ligand>
        <name>ATP</name>
        <dbReference type="ChEBI" id="CHEBI:30616"/>
    </ligand>
</feature>
<organism evidence="9 10">
    <name type="scientific">Candidatus Kinetoplastidibacterium desouzai TCC079E</name>
    <dbReference type="NCBI Taxonomy" id="1208919"/>
    <lineage>
        <taxon>Bacteria</taxon>
        <taxon>Pseudomonadati</taxon>
        <taxon>Pseudomonadota</taxon>
        <taxon>Betaproteobacteria</taxon>
        <taxon>Candidatus Kinetoplastidibacterium</taxon>
    </lineage>
</organism>
<dbReference type="GO" id="GO:0005524">
    <property type="term" value="F:ATP binding"/>
    <property type="evidence" value="ECO:0007669"/>
    <property type="project" value="UniProtKB-KW"/>
</dbReference>
<dbReference type="eggNOG" id="COG0414">
    <property type="taxonomic scope" value="Bacteria"/>
</dbReference>
<evidence type="ECO:0000256" key="7">
    <source>
        <dbReference type="ARBA" id="ARBA00048258"/>
    </source>
</evidence>
<evidence type="ECO:0000256" key="2">
    <source>
        <dbReference type="ARBA" id="ARBA00009256"/>
    </source>
</evidence>
<comment type="pathway">
    <text evidence="1 8">Cofactor biosynthesis; (R)-pantothenate biosynthesis; (R)-pantothenate from (R)-pantoate and beta-alanine: step 1/1.</text>
</comment>
<evidence type="ECO:0000256" key="1">
    <source>
        <dbReference type="ARBA" id="ARBA00004990"/>
    </source>
</evidence>
<dbReference type="Pfam" id="PF02569">
    <property type="entry name" value="Pantoate_ligase"/>
    <property type="match status" value="1"/>
</dbReference>
<feature type="active site" description="Proton donor" evidence="8">
    <location>
        <position position="34"/>
    </location>
</feature>
<name>M1LSU1_9PROT</name>
<reference evidence="9 10" key="1">
    <citation type="journal article" date="2013" name="Genome Biol. Evol.">
        <title>Genome evolution and phylogenomic analysis of candidatus kinetoplastibacterium, the betaproteobacterial endosymbionts of strigomonas and angomonas.</title>
        <authorList>
            <person name="Alves J.M."/>
            <person name="Serrano M.G."/>
            <person name="Maia da Silva F."/>
            <person name="Voegtly L.J."/>
            <person name="Matveyev A.V."/>
            <person name="Teixeira M.M."/>
            <person name="Camargo E.P."/>
            <person name="Buck G.A."/>
        </authorList>
    </citation>
    <scope>NUCLEOTIDE SEQUENCE [LARGE SCALE GENOMIC DNA]</scope>
    <source>
        <strain evidence="9 10">TCC079E</strain>
    </source>
</reference>
<dbReference type="GO" id="GO:0004592">
    <property type="term" value="F:pantoate-beta-alanine ligase activity"/>
    <property type="evidence" value="ECO:0007669"/>
    <property type="project" value="UniProtKB-UniRule"/>
</dbReference>
<evidence type="ECO:0000256" key="4">
    <source>
        <dbReference type="ARBA" id="ARBA00022655"/>
    </source>
</evidence>
<evidence type="ECO:0000256" key="8">
    <source>
        <dbReference type="HAMAP-Rule" id="MF_00158"/>
    </source>
</evidence>
<dbReference type="GO" id="GO:0005829">
    <property type="term" value="C:cytosol"/>
    <property type="evidence" value="ECO:0007669"/>
    <property type="project" value="TreeGrafter"/>
</dbReference>
<evidence type="ECO:0000256" key="3">
    <source>
        <dbReference type="ARBA" id="ARBA00022598"/>
    </source>
</evidence>
<sequence>MIIVNSLEKIRDYLPKDGSIISFVPTMGSLHDGHLKLIEKARNISDYVVVSIFVNRLQFGPKEDFDKYPRSIESDIDILYKKSNVDLLFIPEEKDIYPQEQNFFVKIPAQIGESLEGKIRPGFFSGVCTVLLKFFSNILPNIVILGKKDYQQLTVVKNMCSQFLLPINIVGQETIRCSDGLAFSSRNTYLTKEEREEAPNLYRILSKLREEIISKKPHLLLSELFQMEEMAYVELQKRGWVTDYITVRTQDKLNTPNSDDIFSSSLVILGAAKLGSTRLIDNIEI</sequence>
<dbReference type="Proteomes" id="UP000011547">
    <property type="component" value="Chromosome"/>
</dbReference>
<dbReference type="PANTHER" id="PTHR21299">
    <property type="entry name" value="CYTIDYLATE KINASE/PANTOATE-BETA-ALANINE LIGASE"/>
    <property type="match status" value="1"/>
</dbReference>
<dbReference type="UniPathway" id="UPA00028">
    <property type="reaction ID" value="UER00005"/>
</dbReference>
<dbReference type="AlphaFoldDB" id="M1LSU1"/>